<keyword evidence="3" id="KW-1185">Reference proteome</keyword>
<dbReference type="Pfam" id="PF11667">
    <property type="entry name" value="DUF3267"/>
    <property type="match status" value="1"/>
</dbReference>
<feature type="transmembrane region" description="Helical" evidence="1">
    <location>
        <begin position="137"/>
        <end position="158"/>
    </location>
</feature>
<proteinExistence type="predicted"/>
<dbReference type="OrthoDB" id="1119336at2"/>
<evidence type="ECO:0000313" key="2">
    <source>
        <dbReference type="EMBL" id="KJF42793.1"/>
    </source>
</evidence>
<reference evidence="2 3" key="1">
    <citation type="submission" date="2014-09" db="EMBL/GenBank/DDBJ databases">
        <title>Draft Genome Sequence of Draconibacterium sp. JN14CK-3.</title>
        <authorList>
            <person name="Dong C."/>
            <person name="Lai Q."/>
            <person name="Shao Z."/>
        </authorList>
    </citation>
    <scope>NUCLEOTIDE SEQUENCE [LARGE SCALE GENOMIC DNA]</scope>
    <source>
        <strain evidence="2 3">JN14CK-3</strain>
    </source>
</reference>
<evidence type="ECO:0000256" key="1">
    <source>
        <dbReference type="SAM" id="Phobius"/>
    </source>
</evidence>
<dbReference type="Proteomes" id="UP000032544">
    <property type="component" value="Unassembled WGS sequence"/>
</dbReference>
<feature type="transmembrane region" description="Helical" evidence="1">
    <location>
        <begin position="164"/>
        <end position="188"/>
    </location>
</feature>
<keyword evidence="1" id="KW-1133">Transmembrane helix</keyword>
<protein>
    <recommendedName>
        <fullName evidence="4">Zincin peptidase</fullName>
    </recommendedName>
</protein>
<dbReference type="RefSeq" id="WP_045031164.1">
    <property type="nucleotide sequence ID" value="NZ_JRHC01000004.1"/>
</dbReference>
<sequence length="211" mass="24218">MKRNNPSIEELKNGDDYELLAEPKHDEIKSFVFSQLEKGGWLVKGFMVYQAVMILLGLFIITRAVILSFKGTSEPLWHSVGTVVFCATVLVIIHELLHGIAIKLTGAKSVRYGAFFKKFMFYAEADRHVFNRRQFTFVALAPLVVVKLITFAGVIIFFNHPLVYVFTLIMCIHSLFCAGDIGLLSVFYSEETEVFTFDCKEERKSYYFRKK</sequence>
<accession>A0A0D8JAI6</accession>
<evidence type="ECO:0000313" key="3">
    <source>
        <dbReference type="Proteomes" id="UP000032544"/>
    </source>
</evidence>
<dbReference type="EMBL" id="JRHC01000004">
    <property type="protein sequence ID" value="KJF42793.1"/>
    <property type="molecule type" value="Genomic_DNA"/>
</dbReference>
<keyword evidence="1" id="KW-0472">Membrane</keyword>
<name>A0A0D8JAI6_9BACT</name>
<gene>
    <name evidence="2" type="ORF">LH29_15295</name>
</gene>
<feature type="transmembrane region" description="Helical" evidence="1">
    <location>
        <begin position="75"/>
        <end position="93"/>
    </location>
</feature>
<feature type="transmembrane region" description="Helical" evidence="1">
    <location>
        <begin position="46"/>
        <end position="69"/>
    </location>
</feature>
<dbReference type="InterPro" id="IPR021683">
    <property type="entry name" value="DUF3267"/>
</dbReference>
<organism evidence="2 3">
    <name type="scientific">Draconibacterium sediminis</name>
    <dbReference type="NCBI Taxonomy" id="1544798"/>
    <lineage>
        <taxon>Bacteria</taxon>
        <taxon>Pseudomonadati</taxon>
        <taxon>Bacteroidota</taxon>
        <taxon>Bacteroidia</taxon>
        <taxon>Marinilabiliales</taxon>
        <taxon>Prolixibacteraceae</taxon>
        <taxon>Draconibacterium</taxon>
    </lineage>
</organism>
<evidence type="ECO:0008006" key="4">
    <source>
        <dbReference type="Google" id="ProtNLM"/>
    </source>
</evidence>
<keyword evidence="1" id="KW-0812">Transmembrane</keyword>
<comment type="caution">
    <text evidence="2">The sequence shown here is derived from an EMBL/GenBank/DDBJ whole genome shotgun (WGS) entry which is preliminary data.</text>
</comment>
<dbReference type="STRING" id="1544798.LH29_15295"/>
<dbReference type="AlphaFoldDB" id="A0A0D8JAI6"/>